<dbReference type="Gene3D" id="4.10.60.10">
    <property type="entry name" value="Zinc finger, CCHC-type"/>
    <property type="match status" value="1"/>
</dbReference>
<dbReference type="InterPro" id="IPR036875">
    <property type="entry name" value="Znf_CCHC_sf"/>
</dbReference>
<evidence type="ECO:0000256" key="1">
    <source>
        <dbReference type="PROSITE-ProRule" id="PRU00047"/>
    </source>
</evidence>
<evidence type="ECO:0000313" key="3">
    <source>
        <dbReference type="EMBL" id="CAG9764689.1"/>
    </source>
</evidence>
<feature type="domain" description="CCHC-type" evidence="2">
    <location>
        <begin position="46"/>
        <end position="61"/>
    </location>
</feature>
<dbReference type="Pfam" id="PF00098">
    <property type="entry name" value="zf-CCHC"/>
    <property type="match status" value="1"/>
</dbReference>
<dbReference type="PROSITE" id="PS50158">
    <property type="entry name" value="ZF_CCHC"/>
    <property type="match status" value="2"/>
</dbReference>
<keyword evidence="1" id="KW-0862">Zinc</keyword>
<dbReference type="SUPFAM" id="SSF57756">
    <property type="entry name" value="Retrovirus zinc finger-like domains"/>
    <property type="match status" value="1"/>
</dbReference>
<dbReference type="EMBL" id="OU892278">
    <property type="protein sequence ID" value="CAG9764689.1"/>
    <property type="molecule type" value="Genomic_DNA"/>
</dbReference>
<dbReference type="Proteomes" id="UP001152799">
    <property type="component" value="Chromosome 2"/>
</dbReference>
<feature type="domain" description="CCHC-type" evidence="2">
    <location>
        <begin position="69"/>
        <end position="82"/>
    </location>
</feature>
<dbReference type="GO" id="GO:0003676">
    <property type="term" value="F:nucleic acid binding"/>
    <property type="evidence" value="ECO:0007669"/>
    <property type="project" value="InterPro"/>
</dbReference>
<gene>
    <name evidence="3" type="ORF">CEUTPL_LOCUS5323</name>
</gene>
<dbReference type="AlphaFoldDB" id="A0A9N9MH37"/>
<name>A0A9N9MH37_9CUCU</name>
<proteinExistence type="predicted"/>
<accession>A0A9N9MH37</accession>
<evidence type="ECO:0000313" key="4">
    <source>
        <dbReference type="Proteomes" id="UP001152799"/>
    </source>
</evidence>
<evidence type="ECO:0000259" key="2">
    <source>
        <dbReference type="PROSITE" id="PS50158"/>
    </source>
</evidence>
<reference evidence="3" key="1">
    <citation type="submission" date="2022-01" db="EMBL/GenBank/DDBJ databases">
        <authorList>
            <person name="King R."/>
        </authorList>
    </citation>
    <scope>NUCLEOTIDE SEQUENCE</scope>
</reference>
<protein>
    <recommendedName>
        <fullName evidence="2">CCHC-type domain-containing protein</fullName>
    </recommendedName>
</protein>
<keyword evidence="1" id="KW-0479">Metal-binding</keyword>
<dbReference type="InterPro" id="IPR001878">
    <property type="entry name" value="Znf_CCHC"/>
</dbReference>
<dbReference type="GO" id="GO:0008270">
    <property type="term" value="F:zinc ion binding"/>
    <property type="evidence" value="ECO:0007669"/>
    <property type="project" value="UniProtKB-KW"/>
</dbReference>
<keyword evidence="4" id="KW-1185">Reference proteome</keyword>
<sequence length="126" mass="14227">MNTNQSSNQSATIAVQQGFGSKLLTLSKIKIGWSTCRVKLRVQLTRCYRCLEYGHWTADCKGPDRSRCCMNCGSIGHQAKQCSVEPQCFSCNETGHRMDNAGCPKYRELLEQHRKKLTEINKPNGQ</sequence>
<dbReference type="OrthoDB" id="6782564at2759"/>
<organism evidence="3 4">
    <name type="scientific">Ceutorhynchus assimilis</name>
    <name type="common">cabbage seed weevil</name>
    <dbReference type="NCBI Taxonomy" id="467358"/>
    <lineage>
        <taxon>Eukaryota</taxon>
        <taxon>Metazoa</taxon>
        <taxon>Ecdysozoa</taxon>
        <taxon>Arthropoda</taxon>
        <taxon>Hexapoda</taxon>
        <taxon>Insecta</taxon>
        <taxon>Pterygota</taxon>
        <taxon>Neoptera</taxon>
        <taxon>Endopterygota</taxon>
        <taxon>Coleoptera</taxon>
        <taxon>Polyphaga</taxon>
        <taxon>Cucujiformia</taxon>
        <taxon>Curculionidae</taxon>
        <taxon>Ceutorhynchinae</taxon>
        <taxon>Ceutorhynchus</taxon>
    </lineage>
</organism>
<dbReference type="SMART" id="SM00343">
    <property type="entry name" value="ZnF_C2HC"/>
    <property type="match status" value="3"/>
</dbReference>
<keyword evidence="1" id="KW-0863">Zinc-finger</keyword>